<sequence>MIIVCWGDWGPMRVAPRQAIGPAVQSGYDIAWTRRLSRLRLQAASPVAG</sequence>
<evidence type="ECO:0000313" key="1">
    <source>
        <dbReference type="EMBL" id="EGF25417.1"/>
    </source>
</evidence>
<reference evidence="1 2" key="1">
    <citation type="journal article" date="2013" name="Mar. Genomics">
        <title>Expression of sulfatases in Rhodopirellula baltica and the diversity of sulfatases in the genus Rhodopirellula.</title>
        <authorList>
            <person name="Wegner C.E."/>
            <person name="Richter-Heitmann T."/>
            <person name="Klindworth A."/>
            <person name="Klockow C."/>
            <person name="Richter M."/>
            <person name="Achstetter T."/>
            <person name="Glockner F.O."/>
            <person name="Harder J."/>
        </authorList>
    </citation>
    <scope>NUCLEOTIDE SEQUENCE [LARGE SCALE GENOMIC DNA]</scope>
    <source>
        <strain evidence="1 2">WH47</strain>
    </source>
</reference>
<accession>F2AY38</accession>
<dbReference type="Proteomes" id="UP000006222">
    <property type="component" value="Unassembled WGS sequence"/>
</dbReference>
<protein>
    <submittedName>
        <fullName evidence="1">Uncharacterized protein</fullName>
    </submittedName>
</protein>
<name>F2AY38_RHOBT</name>
<gene>
    <name evidence="1" type="ORF">RBWH47_02889</name>
</gene>
<proteinExistence type="predicted"/>
<comment type="caution">
    <text evidence="1">The sequence shown here is derived from an EMBL/GenBank/DDBJ whole genome shotgun (WGS) entry which is preliminary data.</text>
</comment>
<organism evidence="1 2">
    <name type="scientific">Rhodopirellula baltica WH47</name>
    <dbReference type="NCBI Taxonomy" id="991778"/>
    <lineage>
        <taxon>Bacteria</taxon>
        <taxon>Pseudomonadati</taxon>
        <taxon>Planctomycetota</taxon>
        <taxon>Planctomycetia</taxon>
        <taxon>Pirellulales</taxon>
        <taxon>Pirellulaceae</taxon>
        <taxon>Rhodopirellula</taxon>
    </lineage>
</organism>
<dbReference type="EMBL" id="AFAR01000231">
    <property type="protein sequence ID" value="EGF25417.1"/>
    <property type="molecule type" value="Genomic_DNA"/>
</dbReference>
<dbReference type="PATRIC" id="fig|991778.3.peg.4917"/>
<evidence type="ECO:0000313" key="2">
    <source>
        <dbReference type="Proteomes" id="UP000006222"/>
    </source>
</evidence>
<dbReference type="AlphaFoldDB" id="F2AY38"/>